<dbReference type="Gene3D" id="3.30.830.10">
    <property type="entry name" value="Metalloenzyme, LuxS/M16 peptidase-like"/>
    <property type="match status" value="1"/>
</dbReference>
<dbReference type="Pfam" id="PF05193">
    <property type="entry name" value="Peptidase_M16_C"/>
    <property type="match status" value="1"/>
</dbReference>
<feature type="non-terminal residue" evidence="3">
    <location>
        <position position="1"/>
    </location>
</feature>
<keyword evidence="1" id="KW-0812">Transmembrane</keyword>
<feature type="non-terminal residue" evidence="3">
    <location>
        <position position="157"/>
    </location>
</feature>
<gene>
    <name evidence="3" type="ORF">B1B_18654</name>
</gene>
<evidence type="ECO:0000256" key="1">
    <source>
        <dbReference type="SAM" id="Phobius"/>
    </source>
</evidence>
<keyword evidence="1" id="KW-1133">Transmembrane helix</keyword>
<accession>T0ZLR0</accession>
<evidence type="ECO:0000313" key="3">
    <source>
        <dbReference type="EMBL" id="EQD29669.1"/>
    </source>
</evidence>
<name>T0ZLR0_9ZZZZ</name>
<dbReference type="SUPFAM" id="SSF63411">
    <property type="entry name" value="LuxS/MPP-like metallohydrolase"/>
    <property type="match status" value="1"/>
</dbReference>
<feature type="domain" description="Peptidase M16 C-terminal" evidence="2">
    <location>
        <begin position="4"/>
        <end position="98"/>
    </location>
</feature>
<evidence type="ECO:0000259" key="2">
    <source>
        <dbReference type="Pfam" id="PF05193"/>
    </source>
</evidence>
<organism evidence="3">
    <name type="scientific">mine drainage metagenome</name>
    <dbReference type="NCBI Taxonomy" id="410659"/>
    <lineage>
        <taxon>unclassified sequences</taxon>
        <taxon>metagenomes</taxon>
        <taxon>ecological metagenomes</taxon>
    </lineage>
</organism>
<comment type="caution">
    <text evidence="3">The sequence shown here is derived from an EMBL/GenBank/DDBJ whole genome shotgun (WGS) entry which is preliminary data.</text>
</comment>
<dbReference type="InterPro" id="IPR011249">
    <property type="entry name" value="Metalloenz_LuxS/M16"/>
</dbReference>
<proteinExistence type="predicted"/>
<sequence length="157" mass="16585">LGGPAPTRSDPQWPATALANLIFGGLFASRLVENLRERHGYTYSPRSAVRHGRAGSSLLVEADVATEATASALLETRYELGRIALGGVTEGELEAARRYAIGSFTFMTATQSGLAETLSALSIAGLPPGYLKSYPASLAKTTRAEVETAARRYLAPT</sequence>
<dbReference type="EMBL" id="AUZY01012494">
    <property type="protein sequence ID" value="EQD29669.1"/>
    <property type="molecule type" value="Genomic_DNA"/>
</dbReference>
<feature type="transmembrane region" description="Helical" evidence="1">
    <location>
        <begin position="12"/>
        <end position="32"/>
    </location>
</feature>
<protein>
    <submittedName>
        <fullName evidence="3">Peptidase M16 domain-containing protein</fullName>
    </submittedName>
</protein>
<keyword evidence="1" id="KW-0472">Membrane</keyword>
<dbReference type="InterPro" id="IPR007863">
    <property type="entry name" value="Peptidase_M16_C"/>
</dbReference>
<dbReference type="GO" id="GO:0046872">
    <property type="term" value="F:metal ion binding"/>
    <property type="evidence" value="ECO:0007669"/>
    <property type="project" value="InterPro"/>
</dbReference>
<dbReference type="AlphaFoldDB" id="T0ZLR0"/>
<reference evidence="3" key="2">
    <citation type="journal article" date="2014" name="ISME J.">
        <title>Microbial stratification in low pH oxic and suboxic macroscopic growths along an acid mine drainage.</title>
        <authorList>
            <person name="Mendez-Garcia C."/>
            <person name="Mesa V."/>
            <person name="Sprenger R.R."/>
            <person name="Richter M."/>
            <person name="Diez M.S."/>
            <person name="Solano J."/>
            <person name="Bargiela R."/>
            <person name="Golyshina O.V."/>
            <person name="Manteca A."/>
            <person name="Ramos J.L."/>
            <person name="Gallego J.R."/>
            <person name="Llorente I."/>
            <person name="Martins Dos Santos V.A."/>
            <person name="Jensen O.N."/>
            <person name="Pelaez A.I."/>
            <person name="Sanchez J."/>
            <person name="Ferrer M."/>
        </authorList>
    </citation>
    <scope>NUCLEOTIDE SEQUENCE</scope>
</reference>
<reference evidence="3" key="1">
    <citation type="submission" date="2013-08" db="EMBL/GenBank/DDBJ databases">
        <authorList>
            <person name="Mendez C."/>
            <person name="Richter M."/>
            <person name="Ferrer M."/>
            <person name="Sanchez J."/>
        </authorList>
    </citation>
    <scope>NUCLEOTIDE SEQUENCE</scope>
</reference>